<keyword evidence="2" id="KW-1185">Reference proteome</keyword>
<sequence length="747" mass="83514">MPTNKEIYLRDSVIGLKKKFSIQRRLAVPVDDGIELLVNRDFSTTDNWIAQSGISILTSQNRAVWTSGNNNSLSQACNIIKSTWYRVEFDVLEYQQGDIDVFAGNEGRRVRAEAYQGHISLDLYSNGDSILYIYGRDNFRGSISNISLKKLVFYEENWLDVTKYTFKDSLSSVSDSIDTKSWEFGEVKQSNASLKFLNLHGEFSDEDNEESIFHGYQRHNSKVKIEVLFEGGSSDVLFNGLLDDRSAKTKVKGTQAIIENITAFSYSKTLSDITISELGTIGGATVNELVYNIMTRGFFTDLFTVDFANIKAGYNAEVDYTVYEQGAKVSEVLKDLAKGHSIFGVDTDNNFYFKPVEPTEEVMIELGNYPERKIQVTDYESGSNRVIENFYWEESTEKFELAVPKYKTNKQIKVSGITNSAYRQGLLNYLGVKFSKKLFAFSVDIPLCPFIKLLDRVKVQQIGAVNDNTFILNISKLDIGRLELPIGAIRASFDNDFVVYDFKHSGNKTSLIVIEYDPENYSRLLLNLVSVWEFQGNGDDRLRQNSGSPINMVYENMPSVFDLGSLCGVFDGTSSYINVPYSTSLSPAGKEISIEAWIYKSVAAPIAEKIASKTQNGGYGLFASTSGRVGAQVYTNGAYNTVYSHNNALTLNAWHQVVMVYNGFDITLYLDGVVVGSIYAAGKMTYSVENNLIIGAEASAADTPEATGFFNGKIASIKFWNRELSPREIRMLYNNGMGLSYRSILGV</sequence>
<dbReference type="InterPro" id="IPR013320">
    <property type="entry name" value="ConA-like_dom_sf"/>
</dbReference>
<dbReference type="STRING" id="445932.Emin_0941"/>
<dbReference type="HOGENOM" id="CLU_372032_0_0_0"/>
<dbReference type="EMBL" id="CP001055">
    <property type="protein sequence ID" value="ACC98494.1"/>
    <property type="molecule type" value="Genomic_DNA"/>
</dbReference>
<accession>B2KD98</accession>
<gene>
    <name evidence="1" type="ordered locus">Emin_0941</name>
</gene>
<protein>
    <recommendedName>
        <fullName evidence="3">LamG-like jellyroll fold domain-containing protein</fullName>
    </recommendedName>
</protein>
<dbReference type="Gene3D" id="2.60.120.200">
    <property type="match status" value="1"/>
</dbReference>
<dbReference type="SUPFAM" id="SSF49899">
    <property type="entry name" value="Concanavalin A-like lectins/glucanases"/>
    <property type="match status" value="1"/>
</dbReference>
<dbReference type="RefSeq" id="WP_012415109.1">
    <property type="nucleotide sequence ID" value="NC_010644.1"/>
</dbReference>
<dbReference type="KEGG" id="emi:Emin_0941"/>
<evidence type="ECO:0000313" key="1">
    <source>
        <dbReference type="EMBL" id="ACC98494.1"/>
    </source>
</evidence>
<organism evidence="1 2">
    <name type="scientific">Elusimicrobium minutum (strain Pei191)</name>
    <dbReference type="NCBI Taxonomy" id="445932"/>
    <lineage>
        <taxon>Bacteria</taxon>
        <taxon>Pseudomonadati</taxon>
        <taxon>Elusimicrobiota</taxon>
        <taxon>Elusimicrobia</taxon>
        <taxon>Elusimicrobiales</taxon>
        <taxon>Elusimicrobiaceae</taxon>
        <taxon>Elusimicrobium</taxon>
    </lineage>
</organism>
<evidence type="ECO:0000313" key="2">
    <source>
        <dbReference type="Proteomes" id="UP000001029"/>
    </source>
</evidence>
<name>B2KD98_ELUMP</name>
<dbReference type="AlphaFoldDB" id="B2KD98"/>
<dbReference type="OrthoDB" id="5124266at2"/>
<dbReference type="Proteomes" id="UP000001029">
    <property type="component" value="Chromosome"/>
</dbReference>
<reference evidence="1 2" key="1">
    <citation type="journal article" date="2009" name="Appl. Environ. Microbiol.">
        <title>Genomic analysis of 'Elusimicrobium minutum,' the first cultivated representative of the phylum 'Elusimicrobia' (formerly termite group 1).</title>
        <authorList>
            <person name="Herlemann D.P.R."/>
            <person name="Geissinger O."/>
            <person name="Ikeda-Ohtsubo W."/>
            <person name="Kunin V."/>
            <person name="Sun H."/>
            <person name="Lapidus A."/>
            <person name="Hugenholtz P."/>
            <person name="Brune A."/>
        </authorList>
    </citation>
    <scope>NUCLEOTIDE SEQUENCE [LARGE SCALE GENOMIC DNA]</scope>
    <source>
        <strain evidence="1 2">Pei191</strain>
    </source>
</reference>
<evidence type="ECO:0008006" key="3">
    <source>
        <dbReference type="Google" id="ProtNLM"/>
    </source>
</evidence>
<dbReference type="Pfam" id="PF13385">
    <property type="entry name" value="Laminin_G_3"/>
    <property type="match status" value="1"/>
</dbReference>
<proteinExistence type="predicted"/>